<evidence type="ECO:0000256" key="1">
    <source>
        <dbReference type="SAM" id="SignalP"/>
    </source>
</evidence>
<reference evidence="2 3" key="1">
    <citation type="submission" date="2020-05" db="EMBL/GenBank/DDBJ databases">
        <title>Complete genome sequence of Gemmatimonas greenlandica TET16.</title>
        <authorList>
            <person name="Zeng Y."/>
        </authorList>
    </citation>
    <scope>NUCLEOTIDE SEQUENCE [LARGE SCALE GENOMIC DNA]</scope>
    <source>
        <strain evidence="2 3">TET16</strain>
    </source>
</reference>
<evidence type="ECO:0000313" key="3">
    <source>
        <dbReference type="Proteomes" id="UP000500938"/>
    </source>
</evidence>
<feature type="chain" id="PRO_5026733703" evidence="1">
    <location>
        <begin position="23"/>
        <end position="369"/>
    </location>
</feature>
<feature type="signal peptide" evidence="1">
    <location>
        <begin position="1"/>
        <end position="22"/>
    </location>
</feature>
<organism evidence="2 3">
    <name type="scientific">Gemmatimonas groenlandica</name>
    <dbReference type="NCBI Taxonomy" id="2732249"/>
    <lineage>
        <taxon>Bacteria</taxon>
        <taxon>Pseudomonadati</taxon>
        <taxon>Gemmatimonadota</taxon>
        <taxon>Gemmatimonadia</taxon>
        <taxon>Gemmatimonadales</taxon>
        <taxon>Gemmatimonadaceae</taxon>
        <taxon>Gemmatimonas</taxon>
    </lineage>
</organism>
<sequence>MRSRSIALLSFCIAAVSSTAAAQSGESPFSFHAAINAGAGVSGKLPILGIPSYGTFDYRTAALQFRYRLENSDQFVVQLVNRRLGLSPLQTALPDVSLQWAYWQRRGKLGAIKVGRNPMPRGIFNEIRFVGTVLPFFRPSFEVYGEGRETVDGFVYSRTDRLGSGSLELNVFGGSNEVRTQVVTATGNSIRAFRGNVLKGAQAWVNVAPGRTRFGGYFAQYRIDSARVYGWRHESLVSAETHIVPRTVFRAEGLRIYGVGPKQDRKSGYVQGVFNVSEKFDIMSEMSLTNNRIFQTAPLSNVDVVATRDRALGVTYRIGGGALLRLERHDVSGYAFDQLVPLVSTVAGKSVVAPQSAGMYWLGSFAFSF</sequence>
<accession>A0A6M4IP51</accession>
<dbReference type="Proteomes" id="UP000500938">
    <property type="component" value="Chromosome"/>
</dbReference>
<dbReference type="EMBL" id="CP053085">
    <property type="protein sequence ID" value="QJR36734.1"/>
    <property type="molecule type" value="Genomic_DNA"/>
</dbReference>
<keyword evidence="3" id="KW-1185">Reference proteome</keyword>
<protein>
    <submittedName>
        <fullName evidence="2">Uncharacterized protein</fullName>
    </submittedName>
</protein>
<dbReference type="AlphaFoldDB" id="A0A6M4IP51"/>
<dbReference type="KEGG" id="ggr:HKW67_15035"/>
<gene>
    <name evidence="2" type="ORF">HKW67_15035</name>
</gene>
<proteinExistence type="predicted"/>
<evidence type="ECO:0000313" key="2">
    <source>
        <dbReference type="EMBL" id="QJR36734.1"/>
    </source>
</evidence>
<keyword evidence="1" id="KW-0732">Signal</keyword>
<dbReference type="RefSeq" id="WP_171226168.1">
    <property type="nucleotide sequence ID" value="NZ_CP053085.1"/>
</dbReference>
<name>A0A6M4IP51_9BACT</name>